<dbReference type="InterPro" id="IPR021860">
    <property type="entry name" value="Peptidase_S12_Pab87-rel_C"/>
</dbReference>
<feature type="domain" description="Beta-lactamase-related" evidence="2">
    <location>
        <begin position="35"/>
        <end position="350"/>
    </location>
</feature>
<keyword evidence="5" id="KW-1185">Reference proteome</keyword>
<dbReference type="RefSeq" id="WP_350412501.1">
    <property type="nucleotide sequence ID" value="NZ_JBEOKT010000008.1"/>
</dbReference>
<keyword evidence="1" id="KW-0732">Signal</keyword>
<dbReference type="InterPro" id="IPR050491">
    <property type="entry name" value="AmpC-like"/>
</dbReference>
<feature type="domain" description="Peptidase S12 Pab87-related C-terminal" evidence="3">
    <location>
        <begin position="365"/>
        <end position="443"/>
    </location>
</feature>
<sequence>MKKIYLFLILLLMAAPFAQAQKKTSTRQDSVKLYLQEMVQEELVPGIILGVYENGKTQFYTYGVADKNKKSTITENTVFEIGSITKTFTTLLAQMLVKEGKINWGDPVNKYLPDSLKELEKDGKKVTLRHLASHTAGLPKVPGNLQPKDNFDPYADYTVKNLYAYLQQVPLQTTPGEKINYSNTGVALLGQVLENATGKTYQELVRERILKPLQLKSAVFEGVNPNYTRAQGYLESEPVKDWSAKAIAPAGMLDMSAKDLMQFTLAHMGANKTKLYPNMKQVLQVQKIMSNDKGLQGGLSLGWQVQVKDGDTLYWHNGGTGGFRSFTGFIPNQNKAVVILTNSVYDADPVAAYALGFVPELPKLRKAAKLPDDVLKQYTGVYQLAPNFNITILHEGGQLKAQATGQPSIAIYPESETRFFMKVVDAELEFKKENGKVTSLVLHQGGRETTGKKIE</sequence>
<dbReference type="EMBL" id="JBEOKT010000008">
    <property type="protein sequence ID" value="MER2998046.1"/>
    <property type="molecule type" value="Genomic_DNA"/>
</dbReference>
<gene>
    <name evidence="4" type="ORF">ABS362_10860</name>
</gene>
<proteinExistence type="predicted"/>
<feature type="signal peptide" evidence="1">
    <location>
        <begin position="1"/>
        <end position="20"/>
    </location>
</feature>
<feature type="chain" id="PRO_5045138871" evidence="1">
    <location>
        <begin position="21"/>
        <end position="455"/>
    </location>
</feature>
<dbReference type="SUPFAM" id="SSF56601">
    <property type="entry name" value="beta-lactamase/transpeptidase-like"/>
    <property type="match status" value="1"/>
</dbReference>
<dbReference type="Pfam" id="PF11954">
    <property type="entry name" value="DUF3471"/>
    <property type="match status" value="1"/>
</dbReference>
<dbReference type="PANTHER" id="PTHR46825">
    <property type="entry name" value="D-ALANYL-D-ALANINE-CARBOXYPEPTIDASE/ENDOPEPTIDASE AMPH"/>
    <property type="match status" value="1"/>
</dbReference>
<keyword evidence="4" id="KW-0378">Hydrolase</keyword>
<reference evidence="4 5" key="1">
    <citation type="submission" date="2024-06" db="EMBL/GenBank/DDBJ databases">
        <title>Pontibacter populi HYL7-15.</title>
        <authorList>
            <person name="Kim M.K."/>
        </authorList>
    </citation>
    <scope>NUCLEOTIDE SEQUENCE [LARGE SCALE GENOMIC DNA]</scope>
    <source>
        <strain evidence="4 5">HYL7-15</strain>
    </source>
</reference>
<dbReference type="Pfam" id="PF00144">
    <property type="entry name" value="Beta-lactamase"/>
    <property type="match status" value="1"/>
</dbReference>
<dbReference type="InterPro" id="IPR012338">
    <property type="entry name" value="Beta-lactam/transpept-like"/>
</dbReference>
<dbReference type="Gene3D" id="3.40.710.10">
    <property type="entry name" value="DD-peptidase/beta-lactamase superfamily"/>
    <property type="match status" value="1"/>
</dbReference>
<organism evidence="4 5">
    <name type="scientific">Pontibacter populi</name>
    <dbReference type="NCBI Taxonomy" id="890055"/>
    <lineage>
        <taxon>Bacteria</taxon>
        <taxon>Pseudomonadati</taxon>
        <taxon>Bacteroidota</taxon>
        <taxon>Cytophagia</taxon>
        <taxon>Cytophagales</taxon>
        <taxon>Hymenobacteraceae</taxon>
        <taxon>Pontibacter</taxon>
    </lineage>
</organism>
<dbReference type="PANTHER" id="PTHR46825:SF8">
    <property type="entry name" value="BETA-LACTAMASE-RELATED"/>
    <property type="match status" value="1"/>
</dbReference>
<evidence type="ECO:0000259" key="3">
    <source>
        <dbReference type="Pfam" id="PF11954"/>
    </source>
</evidence>
<evidence type="ECO:0000259" key="2">
    <source>
        <dbReference type="Pfam" id="PF00144"/>
    </source>
</evidence>
<evidence type="ECO:0000313" key="4">
    <source>
        <dbReference type="EMBL" id="MER2998046.1"/>
    </source>
</evidence>
<evidence type="ECO:0000256" key="1">
    <source>
        <dbReference type="SAM" id="SignalP"/>
    </source>
</evidence>
<comment type="caution">
    <text evidence="4">The sequence shown here is derived from an EMBL/GenBank/DDBJ whole genome shotgun (WGS) entry which is preliminary data.</text>
</comment>
<protein>
    <submittedName>
        <fullName evidence="4">Serine hydrolase</fullName>
    </submittedName>
</protein>
<evidence type="ECO:0000313" key="5">
    <source>
        <dbReference type="Proteomes" id="UP001476807"/>
    </source>
</evidence>
<accession>A0ABV1RUI9</accession>
<name>A0ABV1RUI9_9BACT</name>
<dbReference type="Proteomes" id="UP001476807">
    <property type="component" value="Unassembled WGS sequence"/>
</dbReference>
<dbReference type="InterPro" id="IPR001466">
    <property type="entry name" value="Beta-lactam-related"/>
</dbReference>
<dbReference type="GO" id="GO:0016787">
    <property type="term" value="F:hydrolase activity"/>
    <property type="evidence" value="ECO:0007669"/>
    <property type="project" value="UniProtKB-KW"/>
</dbReference>